<feature type="compositionally biased region" description="Polar residues" evidence="1">
    <location>
        <begin position="1"/>
        <end position="10"/>
    </location>
</feature>
<evidence type="ECO:0000313" key="2">
    <source>
        <dbReference type="EnsemblMetazoa" id="G32847.1:cds"/>
    </source>
</evidence>
<sequence>MFCLRGSSQRVVEPVPVTSETKAQKPSLGDINLNHEIFRRKSMIANPNVQLVKIKTVVAFRNGGGSEGAENNDRLPSLGEQTTNQPQEDSSNQPQTSKVKRRFTLADVARTVTNGRTKKVSFQEFEEDESESASQKMEANLERKASVFKKIALKLSKGSILNRKLDPGAKVKSDVERLWKIRCSLYKKEKFTKEEITLLRSLISDTLDLTGRLRILVRENEDFTNQEVETYCRDMNGLQLLFNNIVEIWQKVPDPEKSKHKDDIVSDVMELSTDVTSIVGEILLVLLQRFHLNIVPLLKPLHGLFYGLGLHVKFNCLDKDLINSTSAAGIFSGFLSGVLQLFRSAKILLKRLKFEDDASVAKKKLVQTNIASFVSDATVSHGLHSFSADELRDMMIRIGNLCTDSFYTIGKTSATLDYIDLGDGVHAVSPLESLGSISHVDFVQCPIESRSLLMSGIQLNDGQHYVSDIFLVNGNAFHSQEKITLRAPIHHSSFPASATVRVKTKSGDKWIDVDGDIIAGKCEFRASYMEAFVVVAGYRPYHREITPAGFTYMSDDDSRIRINFPQNCFSRPCIVQFRLIQLNRNRIFSYKETCPDECKYITCISDVIFIKHDDDVIINEPALVHMPIINDTDDYETELVVFRKREDGEVELIPRPSAMRCESTGNCYTFQIDRFCGLALGKANKRQLKKNRRAIIDEFNLYYETEHICTAITMLDKSSLQSGVVKFWTEVVENRFLKRILRMRMKEGLYEVPGSRSPHIRMKDYDVIRIDLDGNMGKIRSLSSDHYFISYLSSSNQNYRSFPVEPRRDPRGRNIGVINYYRESGQEDVCIHLVAVDTERFLISGPRLPTSHSEAKPPSSQTGRVTWSRGSHRSSRSVRSTIAYRSMFEDVPVLSHQSLLVLAGALPLEYATTLGVALRVPYEDILDIKALDQPPVITNFEILWKWRGKIASLEMVDALVSALREVKQKRLIDVIMLASSEKRHLKHSDFSHRHNCVQFAVAPS</sequence>
<accession>A0A8W8MG03</accession>
<evidence type="ECO:0000256" key="1">
    <source>
        <dbReference type="SAM" id="MobiDB-lite"/>
    </source>
</evidence>
<dbReference type="Proteomes" id="UP000005408">
    <property type="component" value="Unassembled WGS sequence"/>
</dbReference>
<evidence type="ECO:0008006" key="4">
    <source>
        <dbReference type="Google" id="ProtNLM"/>
    </source>
</evidence>
<dbReference type="AlphaFoldDB" id="A0A8W8MG03"/>
<feature type="compositionally biased region" description="Polar residues" evidence="1">
    <location>
        <begin position="79"/>
        <end position="97"/>
    </location>
</feature>
<reference evidence="2" key="1">
    <citation type="submission" date="2022-08" db="UniProtKB">
        <authorList>
            <consortium name="EnsemblMetazoa"/>
        </authorList>
    </citation>
    <scope>IDENTIFICATION</scope>
    <source>
        <strain evidence="2">05x7-T-G4-1.051#20</strain>
    </source>
</reference>
<feature type="region of interest" description="Disordered" evidence="1">
    <location>
        <begin position="1"/>
        <end position="24"/>
    </location>
</feature>
<proteinExistence type="predicted"/>
<name>A0A8W8MG03_MAGGI</name>
<dbReference type="EnsemblMetazoa" id="G32847.1">
    <property type="protein sequence ID" value="G32847.1:cds"/>
    <property type="gene ID" value="G32847"/>
</dbReference>
<feature type="region of interest" description="Disordered" evidence="1">
    <location>
        <begin position="62"/>
        <end position="103"/>
    </location>
</feature>
<feature type="region of interest" description="Disordered" evidence="1">
    <location>
        <begin position="847"/>
        <end position="872"/>
    </location>
</feature>
<keyword evidence="3" id="KW-1185">Reference proteome</keyword>
<organism evidence="2 3">
    <name type="scientific">Magallana gigas</name>
    <name type="common">Pacific oyster</name>
    <name type="synonym">Crassostrea gigas</name>
    <dbReference type="NCBI Taxonomy" id="29159"/>
    <lineage>
        <taxon>Eukaryota</taxon>
        <taxon>Metazoa</taxon>
        <taxon>Spiralia</taxon>
        <taxon>Lophotrochozoa</taxon>
        <taxon>Mollusca</taxon>
        <taxon>Bivalvia</taxon>
        <taxon>Autobranchia</taxon>
        <taxon>Pteriomorphia</taxon>
        <taxon>Ostreida</taxon>
        <taxon>Ostreoidea</taxon>
        <taxon>Ostreidae</taxon>
        <taxon>Magallana</taxon>
    </lineage>
</organism>
<protein>
    <recommendedName>
        <fullName evidence="4">Death domain-containing protein</fullName>
    </recommendedName>
</protein>
<evidence type="ECO:0000313" key="3">
    <source>
        <dbReference type="Proteomes" id="UP000005408"/>
    </source>
</evidence>